<evidence type="ECO:0000256" key="9">
    <source>
        <dbReference type="ARBA" id="ARBA00022989"/>
    </source>
</evidence>
<evidence type="ECO:0000256" key="10">
    <source>
        <dbReference type="ARBA" id="ARBA00023012"/>
    </source>
</evidence>
<dbReference type="InterPro" id="IPR050351">
    <property type="entry name" value="BphY/WalK/GraS-like"/>
</dbReference>
<comment type="subcellular location">
    <subcellularLocation>
        <location evidence="2">Cell membrane</location>
        <topology evidence="2">Multi-pass membrane protein</topology>
    </subcellularLocation>
</comment>
<dbReference type="HOGENOM" id="CLU_000445_13_1_9"/>
<evidence type="ECO:0000256" key="7">
    <source>
        <dbReference type="ARBA" id="ARBA00022692"/>
    </source>
</evidence>
<keyword evidence="5" id="KW-0597">Phosphoprotein</keyword>
<feature type="transmembrane region" description="Helical" evidence="12">
    <location>
        <begin position="37"/>
        <end position="58"/>
    </location>
</feature>
<evidence type="ECO:0000256" key="5">
    <source>
        <dbReference type="ARBA" id="ARBA00022553"/>
    </source>
</evidence>
<dbReference type="Pfam" id="PF02518">
    <property type="entry name" value="HATPase_c"/>
    <property type="match status" value="1"/>
</dbReference>
<dbReference type="EMBL" id="ADLJ01000001">
    <property type="protein sequence ID" value="EHF01132.1"/>
    <property type="molecule type" value="Genomic_DNA"/>
</dbReference>
<keyword evidence="11 12" id="KW-0472">Membrane</keyword>
<evidence type="ECO:0000313" key="14">
    <source>
        <dbReference type="EMBL" id="EHF01132.1"/>
    </source>
</evidence>
<keyword evidence="6" id="KW-0808">Transferase</keyword>
<dbReference type="SMART" id="SM00387">
    <property type="entry name" value="HATPase_c"/>
    <property type="match status" value="1"/>
</dbReference>
<dbReference type="InterPro" id="IPR003661">
    <property type="entry name" value="HisK_dim/P_dom"/>
</dbReference>
<keyword evidence="7 12" id="KW-0812">Transmembrane</keyword>
<dbReference type="PANTHER" id="PTHR45453">
    <property type="entry name" value="PHOSPHATE REGULON SENSOR PROTEIN PHOR"/>
    <property type="match status" value="1"/>
</dbReference>
<gene>
    <name evidence="14" type="ORF">HMPREF9469_00009</name>
</gene>
<dbReference type="CDD" id="cd00082">
    <property type="entry name" value="HisKA"/>
    <property type="match status" value="1"/>
</dbReference>
<proteinExistence type="predicted"/>
<dbReference type="InterPro" id="IPR036097">
    <property type="entry name" value="HisK_dim/P_sf"/>
</dbReference>
<dbReference type="PROSITE" id="PS50109">
    <property type="entry name" value="HIS_KIN"/>
    <property type="match status" value="1"/>
</dbReference>
<keyword evidence="8" id="KW-0418">Kinase</keyword>
<evidence type="ECO:0000256" key="6">
    <source>
        <dbReference type="ARBA" id="ARBA00022679"/>
    </source>
</evidence>
<dbReference type="Proteomes" id="UP000003763">
    <property type="component" value="Unassembled WGS sequence"/>
</dbReference>
<evidence type="ECO:0000256" key="2">
    <source>
        <dbReference type="ARBA" id="ARBA00004651"/>
    </source>
</evidence>
<evidence type="ECO:0000256" key="8">
    <source>
        <dbReference type="ARBA" id="ARBA00022777"/>
    </source>
</evidence>
<keyword evidence="9 12" id="KW-1133">Transmembrane helix</keyword>
<reference evidence="14 15" key="1">
    <citation type="submission" date="2011-08" db="EMBL/GenBank/DDBJ databases">
        <title>The Genome Sequence of Clostridium citroniae WAL-17108.</title>
        <authorList>
            <consortium name="The Broad Institute Genome Sequencing Platform"/>
            <person name="Earl A."/>
            <person name="Ward D."/>
            <person name="Feldgarden M."/>
            <person name="Gevers D."/>
            <person name="Finegold S.M."/>
            <person name="Summanen P.H."/>
            <person name="Molitoris D.R."/>
            <person name="Vaisanen M.L."/>
            <person name="Daigneault M."/>
            <person name="Allen-Vercoe E."/>
            <person name="Young S.K."/>
            <person name="Zeng Q."/>
            <person name="Gargeya S."/>
            <person name="Fitzgerald M."/>
            <person name="Haas B."/>
            <person name="Abouelleil A."/>
            <person name="Alvarado L."/>
            <person name="Arachchi H.M."/>
            <person name="Berlin A."/>
            <person name="Brown A."/>
            <person name="Chapman S.B."/>
            <person name="Chen Z."/>
            <person name="Dunbar C."/>
            <person name="Freedman E."/>
            <person name="Gearin G."/>
            <person name="Gellesch M."/>
            <person name="Goldberg J."/>
            <person name="Griggs A."/>
            <person name="Gujja S."/>
            <person name="Heiman D."/>
            <person name="Howarth C."/>
            <person name="Larson L."/>
            <person name="Lui A."/>
            <person name="MacDonald P.J.P."/>
            <person name="Montmayeur A."/>
            <person name="Murphy C."/>
            <person name="Neiman D."/>
            <person name="Pearson M."/>
            <person name="Priest M."/>
            <person name="Roberts A."/>
            <person name="Saif S."/>
            <person name="Shea T."/>
            <person name="Shenoy N."/>
            <person name="Sisk P."/>
            <person name="Stolte C."/>
            <person name="Sykes S."/>
            <person name="Wortman J."/>
            <person name="Nusbaum C."/>
            <person name="Birren B."/>
        </authorList>
    </citation>
    <scope>NUCLEOTIDE SEQUENCE [LARGE SCALE GENOMIC DNA]</scope>
    <source>
        <strain evidence="14 15">WAL-17108</strain>
    </source>
</reference>
<feature type="transmembrane region" description="Helical" evidence="12">
    <location>
        <begin position="12"/>
        <end position="31"/>
    </location>
</feature>
<keyword evidence="4" id="KW-1003">Cell membrane</keyword>
<name>G5HBP7_9FIRM</name>
<dbReference type="PANTHER" id="PTHR45453:SF2">
    <property type="entry name" value="HISTIDINE KINASE"/>
    <property type="match status" value="1"/>
</dbReference>
<comment type="catalytic activity">
    <reaction evidence="1">
        <text>ATP + protein L-histidine = ADP + protein N-phospho-L-histidine.</text>
        <dbReference type="EC" id="2.7.13.3"/>
    </reaction>
</comment>
<keyword evidence="10" id="KW-0902">Two-component regulatory system</keyword>
<dbReference type="InterPro" id="IPR036890">
    <property type="entry name" value="HATPase_C_sf"/>
</dbReference>
<dbReference type="RefSeq" id="WP_007857835.1">
    <property type="nucleotide sequence ID" value="NZ_JH376420.1"/>
</dbReference>
<dbReference type="AlphaFoldDB" id="G5HBP7"/>
<comment type="caution">
    <text evidence="14">The sequence shown here is derived from an EMBL/GenBank/DDBJ whole genome shotgun (WGS) entry which is preliminary data.</text>
</comment>
<sequence>MKISEYIRDQWIAIWISVLTAFFTGQFLYIMGTQLPVIIAVESLFLLGVFLCGAWDCFRKKRYYDQVERVWEQLEEKNYLSEILFVPGFYDGKLLYEILKKDEKFLNDIIARQQLEMIEYKDYIQTWSHEIKTPIAVERLIIENHKSPVMSSLEEEVGKIEAYVEQMLYYSKSGSLEADYLIQSVNVKHLIMGVVSKNRKMMVESSVLPKFGELDYEILTDIKWMDFIFGQLITNSVKYRDSGKKSWIYFNAREEDGGMLAVTVSDNGIGIPEQDVPRVFQKGFTGENGHTHQKSTGMGLYLCKNLCDKMDIRLEIASEWGKGTSFMFHIKRSR</sequence>
<dbReference type="PATRIC" id="fig|742733.3.peg.9"/>
<dbReference type="eggNOG" id="COG2205">
    <property type="taxonomic scope" value="Bacteria"/>
</dbReference>
<accession>G5HBP7</accession>
<evidence type="ECO:0000259" key="13">
    <source>
        <dbReference type="PROSITE" id="PS50109"/>
    </source>
</evidence>
<dbReference type="EC" id="2.7.13.3" evidence="3"/>
<evidence type="ECO:0000256" key="1">
    <source>
        <dbReference type="ARBA" id="ARBA00000085"/>
    </source>
</evidence>
<dbReference type="InterPro" id="IPR005467">
    <property type="entry name" value="His_kinase_dom"/>
</dbReference>
<dbReference type="Gene3D" id="3.30.565.10">
    <property type="entry name" value="Histidine kinase-like ATPase, C-terminal domain"/>
    <property type="match status" value="1"/>
</dbReference>
<dbReference type="GO" id="GO:0004721">
    <property type="term" value="F:phosphoprotein phosphatase activity"/>
    <property type="evidence" value="ECO:0007669"/>
    <property type="project" value="TreeGrafter"/>
</dbReference>
<dbReference type="SUPFAM" id="SSF55874">
    <property type="entry name" value="ATPase domain of HSP90 chaperone/DNA topoisomerase II/histidine kinase"/>
    <property type="match status" value="1"/>
</dbReference>
<dbReference type="GO" id="GO:0005886">
    <property type="term" value="C:plasma membrane"/>
    <property type="evidence" value="ECO:0007669"/>
    <property type="project" value="UniProtKB-SubCell"/>
</dbReference>
<dbReference type="InterPro" id="IPR003594">
    <property type="entry name" value="HATPase_dom"/>
</dbReference>
<evidence type="ECO:0000256" key="11">
    <source>
        <dbReference type="ARBA" id="ARBA00023136"/>
    </source>
</evidence>
<dbReference type="GO" id="GO:0000155">
    <property type="term" value="F:phosphorelay sensor kinase activity"/>
    <property type="evidence" value="ECO:0007669"/>
    <property type="project" value="InterPro"/>
</dbReference>
<evidence type="ECO:0000256" key="12">
    <source>
        <dbReference type="SAM" id="Phobius"/>
    </source>
</evidence>
<dbReference type="InterPro" id="IPR004358">
    <property type="entry name" value="Sig_transdc_His_kin-like_C"/>
</dbReference>
<protein>
    <recommendedName>
        <fullName evidence="3">histidine kinase</fullName>
        <ecNumber evidence="3">2.7.13.3</ecNumber>
    </recommendedName>
</protein>
<dbReference type="GO" id="GO:0016036">
    <property type="term" value="P:cellular response to phosphate starvation"/>
    <property type="evidence" value="ECO:0007669"/>
    <property type="project" value="TreeGrafter"/>
</dbReference>
<evidence type="ECO:0000313" key="15">
    <source>
        <dbReference type="Proteomes" id="UP000003763"/>
    </source>
</evidence>
<organism evidence="14 15">
    <name type="scientific">[Clostridium] citroniae WAL-17108</name>
    <dbReference type="NCBI Taxonomy" id="742733"/>
    <lineage>
        <taxon>Bacteria</taxon>
        <taxon>Bacillati</taxon>
        <taxon>Bacillota</taxon>
        <taxon>Clostridia</taxon>
        <taxon>Lachnospirales</taxon>
        <taxon>Lachnospiraceae</taxon>
        <taxon>Enterocloster</taxon>
    </lineage>
</organism>
<evidence type="ECO:0000256" key="4">
    <source>
        <dbReference type="ARBA" id="ARBA00022475"/>
    </source>
</evidence>
<evidence type="ECO:0000256" key="3">
    <source>
        <dbReference type="ARBA" id="ARBA00012438"/>
    </source>
</evidence>
<feature type="domain" description="Histidine kinase" evidence="13">
    <location>
        <begin position="126"/>
        <end position="334"/>
    </location>
</feature>
<dbReference type="PRINTS" id="PR00344">
    <property type="entry name" value="BCTRLSENSOR"/>
</dbReference>
<dbReference type="SUPFAM" id="SSF47384">
    <property type="entry name" value="Homodimeric domain of signal transducing histidine kinase"/>
    <property type="match status" value="1"/>
</dbReference>